<dbReference type="FunFam" id="3.60.15.10:FF:000030">
    <property type="entry name" value="Metallo-beta-lactamase family protein"/>
    <property type="match status" value="1"/>
</dbReference>
<dbReference type="Pfam" id="PF00581">
    <property type="entry name" value="Rhodanese"/>
    <property type="match status" value="1"/>
</dbReference>
<dbReference type="Proteomes" id="UP000004478">
    <property type="component" value="Unassembled WGS sequence"/>
</dbReference>
<dbReference type="PANTHER" id="PTHR43084">
    <property type="entry name" value="PERSULFIDE DIOXYGENASE ETHE1"/>
    <property type="match status" value="1"/>
</dbReference>
<dbReference type="InterPro" id="IPR044528">
    <property type="entry name" value="POD-like_MBL-fold"/>
</dbReference>
<dbReference type="AlphaFoldDB" id="K1LT61"/>
<dbReference type="PATRIC" id="fig|1225176.3.peg.4369"/>
<gene>
    <name evidence="3" type="ORF">B879_04095</name>
</gene>
<keyword evidence="1" id="KW-0479">Metal-binding</keyword>
<evidence type="ECO:0000313" key="3">
    <source>
        <dbReference type="EMBL" id="EKB47309.1"/>
    </source>
</evidence>
<organism evidence="3 4">
    <name type="scientific">Cecembia lonarensis (strain CCUG 58316 / KCTC 22772 / LW9)</name>
    <dbReference type="NCBI Taxonomy" id="1225176"/>
    <lineage>
        <taxon>Bacteria</taxon>
        <taxon>Pseudomonadati</taxon>
        <taxon>Bacteroidota</taxon>
        <taxon>Cytophagia</taxon>
        <taxon>Cytophagales</taxon>
        <taxon>Cyclobacteriaceae</taxon>
        <taxon>Cecembia</taxon>
    </lineage>
</organism>
<dbReference type="Pfam" id="PF00753">
    <property type="entry name" value="Lactamase_B"/>
    <property type="match status" value="1"/>
</dbReference>
<dbReference type="Gene3D" id="3.60.15.10">
    <property type="entry name" value="Ribonuclease Z/Hydroxyacylglutathione hydrolase-like"/>
    <property type="match status" value="1"/>
</dbReference>
<dbReference type="Gene3D" id="3.40.250.10">
    <property type="entry name" value="Rhodanese-like domain"/>
    <property type="match status" value="2"/>
</dbReference>
<evidence type="ECO:0000313" key="4">
    <source>
        <dbReference type="Proteomes" id="UP000004478"/>
    </source>
</evidence>
<dbReference type="EMBL" id="AMGM01000153">
    <property type="protein sequence ID" value="EKB47309.1"/>
    <property type="molecule type" value="Genomic_DNA"/>
</dbReference>
<dbReference type="InterPro" id="IPR001279">
    <property type="entry name" value="Metallo-B-lactamas"/>
</dbReference>
<dbReference type="PROSITE" id="PS50206">
    <property type="entry name" value="RHODANESE_3"/>
    <property type="match status" value="2"/>
</dbReference>
<dbReference type="GO" id="GO:0070813">
    <property type="term" value="P:hydrogen sulfide metabolic process"/>
    <property type="evidence" value="ECO:0007669"/>
    <property type="project" value="TreeGrafter"/>
</dbReference>
<evidence type="ECO:0000259" key="2">
    <source>
        <dbReference type="PROSITE" id="PS50206"/>
    </source>
</evidence>
<dbReference type="SUPFAM" id="SSF56281">
    <property type="entry name" value="Metallo-hydrolase/oxidoreductase"/>
    <property type="match status" value="1"/>
</dbReference>
<dbReference type="OrthoDB" id="9784009at2"/>
<protein>
    <recommendedName>
        <fullName evidence="2">Rhodanese domain-containing protein</fullName>
    </recommendedName>
</protein>
<dbReference type="InterPro" id="IPR001763">
    <property type="entry name" value="Rhodanese-like_dom"/>
</dbReference>
<accession>K1LT61</accession>
<dbReference type="GO" id="GO:0050313">
    <property type="term" value="F:sulfur dioxygenase activity"/>
    <property type="evidence" value="ECO:0007669"/>
    <property type="project" value="InterPro"/>
</dbReference>
<reference evidence="3 4" key="1">
    <citation type="journal article" date="2012" name="J. Bacteriol.">
        <title>Draft Genome Sequence of Cecembia lonarensis Strain LW9T, Isolated from Lonar Lake, a Haloalkaline Lake in India.</title>
        <authorList>
            <person name="Shivaji S."/>
            <person name="Ara S."/>
            <person name="Singh A."/>
            <person name="Pinnaka A.K."/>
        </authorList>
    </citation>
    <scope>NUCLEOTIDE SEQUENCE [LARGE SCALE GENOMIC DNA]</scope>
    <source>
        <strain evidence="3 4">LW9</strain>
    </source>
</reference>
<dbReference type="SUPFAM" id="SSF52821">
    <property type="entry name" value="Rhodanese/Cell cycle control phosphatase"/>
    <property type="match status" value="2"/>
</dbReference>
<dbReference type="PANTHER" id="PTHR43084:SF1">
    <property type="entry name" value="PERSULFIDE DIOXYGENASE ETHE1, MITOCHONDRIAL"/>
    <property type="match status" value="1"/>
</dbReference>
<dbReference type="InterPro" id="IPR036873">
    <property type="entry name" value="Rhodanese-like_dom_sf"/>
</dbReference>
<dbReference type="CDD" id="cd07724">
    <property type="entry name" value="POD-like_MBL-fold"/>
    <property type="match status" value="1"/>
</dbReference>
<dbReference type="SMART" id="SM00849">
    <property type="entry name" value="Lactamase_B"/>
    <property type="match status" value="1"/>
</dbReference>
<proteinExistence type="predicted"/>
<keyword evidence="4" id="KW-1185">Reference proteome</keyword>
<dbReference type="InterPro" id="IPR036866">
    <property type="entry name" value="RibonucZ/Hydroxyglut_hydro"/>
</dbReference>
<sequence length="477" mass="52989">MRYLFTTLFLVFVSFTTLMAQFDQMIKPAKMEQVTIKQFEDDGLAHFSYAVHVDDQMYLVDPGRDPQPYYDYAKSVNANIVGVINTHPHADFVSSHLEIHQTTGATIFVSKLVGVRYPHQSFDEGEVITLPKGVRLKAIHTPGHSPDGISIVVEENGKDVAVFTGDTLFIGDVGRPDLRESVGNIMAQREELARMMYYSTREKLMVLDDDVIVYPAHGAGSLCGKAISAEKSSTIGQEKLTNYALQEMSEEEFVELLLADQPFIPKYFPFNVDVNRVGALPYQASKEAVRRLERNQHLPLNAVVIDGRKQDVFKSSHVEGAINIMNGAKFETWLGSLLAPYTSYYLIAESRASLEELISKAAKIGYETFIAGAFVYDEKDGSQMAIFKKESFDANPDLFTIVDIRNAGEVAQGKVFDKAINIPLPELMQRAGEIPTDKPIVVHCGTGYRSAAGSSIIQNALINSQVLDMSAFILDYK</sequence>
<dbReference type="GO" id="GO:0006749">
    <property type="term" value="P:glutathione metabolic process"/>
    <property type="evidence" value="ECO:0007669"/>
    <property type="project" value="InterPro"/>
</dbReference>
<dbReference type="GO" id="GO:0046872">
    <property type="term" value="F:metal ion binding"/>
    <property type="evidence" value="ECO:0007669"/>
    <property type="project" value="UniProtKB-KW"/>
</dbReference>
<feature type="domain" description="Rhodanese" evidence="2">
    <location>
        <begin position="301"/>
        <end position="386"/>
    </location>
</feature>
<name>K1LT61_CECL9</name>
<comment type="caution">
    <text evidence="3">The sequence shown here is derived from an EMBL/GenBank/DDBJ whole genome shotgun (WGS) entry which is preliminary data.</text>
</comment>
<evidence type="ECO:0000256" key="1">
    <source>
        <dbReference type="ARBA" id="ARBA00022723"/>
    </source>
</evidence>
<dbReference type="InterPro" id="IPR051682">
    <property type="entry name" value="Mito_Persulfide_Diox"/>
</dbReference>
<dbReference type="RefSeq" id="WP_009187113.1">
    <property type="nucleotide sequence ID" value="NZ_AMGM01000153.1"/>
</dbReference>
<feature type="domain" description="Rhodanese" evidence="2">
    <location>
        <begin position="395"/>
        <end position="474"/>
    </location>
</feature>